<comment type="caution">
    <text evidence="2">The sequence shown here is derived from an EMBL/GenBank/DDBJ whole genome shotgun (WGS) entry which is preliminary data.</text>
</comment>
<feature type="signal peptide" evidence="1">
    <location>
        <begin position="1"/>
        <end position="23"/>
    </location>
</feature>
<organism evidence="2 3">
    <name type="scientific">Mucilaginibacter terrigena</name>
    <dbReference type="NCBI Taxonomy" id="2492395"/>
    <lineage>
        <taxon>Bacteria</taxon>
        <taxon>Pseudomonadati</taxon>
        <taxon>Bacteroidota</taxon>
        <taxon>Sphingobacteriia</taxon>
        <taxon>Sphingobacteriales</taxon>
        <taxon>Sphingobacteriaceae</taxon>
        <taxon>Mucilaginibacter</taxon>
    </lineage>
</organism>
<proteinExistence type="predicted"/>
<evidence type="ECO:0000313" key="3">
    <source>
        <dbReference type="Proteomes" id="UP000293331"/>
    </source>
</evidence>
<dbReference type="RefSeq" id="WP_129875131.1">
    <property type="nucleotide sequence ID" value="NZ_SEWG01000001.1"/>
</dbReference>
<dbReference type="EMBL" id="SEWG01000001">
    <property type="protein sequence ID" value="RYU92404.1"/>
    <property type="molecule type" value="Genomic_DNA"/>
</dbReference>
<accession>A0A4Q5LSC6</accession>
<dbReference type="OrthoDB" id="1452259at2"/>
<dbReference type="AlphaFoldDB" id="A0A4Q5LSC6"/>
<evidence type="ECO:0000313" key="2">
    <source>
        <dbReference type="EMBL" id="RYU92404.1"/>
    </source>
</evidence>
<reference evidence="2 3" key="1">
    <citation type="submission" date="2019-02" db="EMBL/GenBank/DDBJ databases">
        <title>Bacterial novel species Mucilaginibacter sp. 17JY9-4 isolated from soil.</title>
        <authorList>
            <person name="Jung H.-Y."/>
        </authorList>
    </citation>
    <scope>NUCLEOTIDE SEQUENCE [LARGE SCALE GENOMIC DNA]</scope>
    <source>
        <strain evidence="2 3">17JY9-4</strain>
    </source>
</reference>
<gene>
    <name evidence="2" type="ORF">EWM62_02920</name>
</gene>
<keyword evidence="1" id="KW-0732">Signal</keyword>
<name>A0A4Q5LSC6_9SPHI</name>
<evidence type="ECO:0008006" key="4">
    <source>
        <dbReference type="Google" id="ProtNLM"/>
    </source>
</evidence>
<feature type="chain" id="PRO_5020906727" description="DUF4377 domain-containing protein" evidence="1">
    <location>
        <begin position="24"/>
        <end position="128"/>
    </location>
</feature>
<protein>
    <recommendedName>
        <fullName evidence="4">DUF4377 domain-containing protein</fullName>
    </recommendedName>
</protein>
<evidence type="ECO:0000256" key="1">
    <source>
        <dbReference type="SAM" id="SignalP"/>
    </source>
</evidence>
<sequence length="128" mass="14635">MKLLRILLLVLLTICTTDKAAHAQTTLDKKQSTIVVTYAYIGCPSAQWAINDRRMHTPEREHIFLEPANDKLPNADNMVDGSHIIKIKITGRFYNEKGYPKKYHPTKGNPAPARVFRYYKIVDISPPQ</sequence>
<keyword evidence="3" id="KW-1185">Reference proteome</keyword>
<dbReference type="Proteomes" id="UP000293331">
    <property type="component" value="Unassembled WGS sequence"/>
</dbReference>